<reference evidence="3" key="1">
    <citation type="submission" date="2016-07" db="EMBL/GenBank/DDBJ databases">
        <title>Nontailed viruses are major unrecognized killers of bacteria in the ocean.</title>
        <authorList>
            <person name="Kauffman K."/>
            <person name="Hussain F."/>
            <person name="Yang J."/>
            <person name="Arevalo P."/>
            <person name="Brown J."/>
            <person name="Cutler M."/>
            <person name="Kelly L."/>
            <person name="Polz M.F."/>
        </authorList>
    </citation>
    <scope>NUCLEOTIDE SEQUENCE [LARGE SCALE GENOMIC DNA]</scope>
    <source>
        <strain evidence="3">10N.286.54.F3</strain>
    </source>
</reference>
<dbReference type="Proteomes" id="UP000235405">
    <property type="component" value="Unassembled WGS sequence"/>
</dbReference>
<dbReference type="InterPro" id="IPR010330">
    <property type="entry name" value="CoiA_nuc"/>
</dbReference>
<protein>
    <recommendedName>
        <fullName evidence="1">Competence protein CoiA nuclease-like domain-containing protein</fullName>
    </recommendedName>
</protein>
<evidence type="ECO:0000259" key="1">
    <source>
        <dbReference type="Pfam" id="PF06054"/>
    </source>
</evidence>
<dbReference type="OrthoDB" id="8910564at2"/>
<dbReference type="AlphaFoldDB" id="A0A1A6LYI8"/>
<organism evidence="2 3">
    <name type="scientific">Vibrio splendidus</name>
    <dbReference type="NCBI Taxonomy" id="29497"/>
    <lineage>
        <taxon>Bacteria</taxon>
        <taxon>Pseudomonadati</taxon>
        <taxon>Pseudomonadota</taxon>
        <taxon>Gammaproteobacteria</taxon>
        <taxon>Vibrionales</taxon>
        <taxon>Vibrionaceae</taxon>
        <taxon>Vibrio</taxon>
    </lineage>
</organism>
<evidence type="ECO:0000313" key="3">
    <source>
        <dbReference type="Proteomes" id="UP000235405"/>
    </source>
</evidence>
<sequence length="340" mass="38768">MPLRATLDGSPVQSFNYSSNEWDQLKNSYKSRTLTMACCGHKAIPKTSKLGTQYFAHARRGECTSAPETADHLKLKTIVAKAAEDAGWQVTTEFEGETPSGEKWVADVYCQRGDKTMVFEVQWSHQSESEYLRRTEKYKASGINRVAWLYRDRANRDRLYDQPDSLPKFGFIPSDNGYVVPDFDVDIVEFVEGMFAGRLKWAPKKGEILDAFAFYNNSLCLKCGGLNHYVCALEVHTKSGVSLGGELFDLYTSAREVIEANVSRERLLEYGIGSLDHIYNKRGGYAYMAHGCLHCKGVHCNHTYRYDYHTDITRSVPFTFRYHPELLHLRSKWCFSKPPA</sequence>
<name>A0A1A6LYI8_VIBSP</name>
<gene>
    <name evidence="2" type="ORF">BCV19_16790</name>
</gene>
<accession>A0A1A6LYI8</accession>
<dbReference type="RefSeq" id="WP_065204812.1">
    <property type="nucleotide sequence ID" value="NZ_JAKMZE010000010.1"/>
</dbReference>
<dbReference type="Pfam" id="PF06054">
    <property type="entry name" value="CoiA_nuc"/>
    <property type="match status" value="1"/>
</dbReference>
<dbReference type="EMBL" id="MCSW01000210">
    <property type="protein sequence ID" value="PMF18234.1"/>
    <property type="molecule type" value="Genomic_DNA"/>
</dbReference>
<proteinExistence type="predicted"/>
<feature type="domain" description="Competence protein CoiA nuclease-like" evidence="1">
    <location>
        <begin position="68"/>
        <end position="152"/>
    </location>
</feature>
<evidence type="ECO:0000313" key="2">
    <source>
        <dbReference type="EMBL" id="PMF18234.1"/>
    </source>
</evidence>
<comment type="caution">
    <text evidence="2">The sequence shown here is derived from an EMBL/GenBank/DDBJ whole genome shotgun (WGS) entry which is preliminary data.</text>
</comment>